<evidence type="ECO:0000256" key="4">
    <source>
        <dbReference type="PROSITE-ProRule" id="PRU00169"/>
    </source>
</evidence>
<dbReference type="PROSITE" id="PS50043">
    <property type="entry name" value="HTH_LUXR_2"/>
    <property type="match status" value="1"/>
</dbReference>
<dbReference type="InterPro" id="IPR011006">
    <property type="entry name" value="CheY-like_superfamily"/>
</dbReference>
<evidence type="ECO:0000256" key="2">
    <source>
        <dbReference type="ARBA" id="ARBA00023125"/>
    </source>
</evidence>
<feature type="domain" description="Response regulatory" evidence="6">
    <location>
        <begin position="6"/>
        <end position="120"/>
    </location>
</feature>
<name>A0A2Z4GE08_9BACT</name>
<evidence type="ECO:0000313" key="8">
    <source>
        <dbReference type="Proteomes" id="UP000249873"/>
    </source>
</evidence>
<dbReference type="PANTHER" id="PTHR44688:SF16">
    <property type="entry name" value="DNA-BINDING TRANSCRIPTIONAL ACTIVATOR DEVR_DOSR"/>
    <property type="match status" value="1"/>
</dbReference>
<dbReference type="Pfam" id="PF00196">
    <property type="entry name" value="GerE"/>
    <property type="match status" value="1"/>
</dbReference>
<gene>
    <name evidence="7" type="ORF">DJ013_15655</name>
</gene>
<dbReference type="SMART" id="SM00421">
    <property type="entry name" value="HTH_LUXR"/>
    <property type="match status" value="1"/>
</dbReference>
<dbReference type="GO" id="GO:0000160">
    <property type="term" value="P:phosphorelay signal transduction system"/>
    <property type="evidence" value="ECO:0007669"/>
    <property type="project" value="InterPro"/>
</dbReference>
<sequence>MQTLPKVLLIHRSTLICEVLRESLEQREYDVVSYATSGEDALKNTSKYKPDVIIVSNYLSDYSGLEIVNQLNKESFKGSFIFLSQSATDARLVHQKLNVAGHIHTFDGMSELFFALQEIRSGRQYTSQSVKKEISKSYKEETDSIQMDTAILKSLTPRELQIMQALADSNTTPQIAKQFLISPATVNNHRANIMHKLKLRGRNQLIGVAISLKPFYDSDAA</sequence>
<dbReference type="PANTHER" id="PTHR44688">
    <property type="entry name" value="DNA-BINDING TRANSCRIPTIONAL ACTIVATOR DEVR_DOSR"/>
    <property type="match status" value="1"/>
</dbReference>
<dbReference type="EMBL" id="CP029480">
    <property type="protein sequence ID" value="AWV99522.1"/>
    <property type="molecule type" value="Genomic_DNA"/>
</dbReference>
<dbReference type="GO" id="GO:0003677">
    <property type="term" value="F:DNA binding"/>
    <property type="evidence" value="ECO:0007669"/>
    <property type="project" value="UniProtKB-KW"/>
</dbReference>
<dbReference type="AlphaFoldDB" id="A0A2Z4GE08"/>
<dbReference type="SMART" id="SM00448">
    <property type="entry name" value="REC"/>
    <property type="match status" value="1"/>
</dbReference>
<dbReference type="InterPro" id="IPR036388">
    <property type="entry name" value="WH-like_DNA-bd_sf"/>
</dbReference>
<dbReference type="PRINTS" id="PR00038">
    <property type="entry name" value="HTHLUXR"/>
</dbReference>
<dbReference type="CDD" id="cd06170">
    <property type="entry name" value="LuxR_C_like"/>
    <property type="match status" value="1"/>
</dbReference>
<evidence type="ECO:0000256" key="1">
    <source>
        <dbReference type="ARBA" id="ARBA00023015"/>
    </source>
</evidence>
<dbReference type="InterPro" id="IPR016032">
    <property type="entry name" value="Sig_transdc_resp-reg_C-effctor"/>
</dbReference>
<keyword evidence="2" id="KW-0238">DNA-binding</keyword>
<dbReference type="Gene3D" id="3.40.50.2300">
    <property type="match status" value="1"/>
</dbReference>
<evidence type="ECO:0000259" key="5">
    <source>
        <dbReference type="PROSITE" id="PS50043"/>
    </source>
</evidence>
<dbReference type="GO" id="GO:0006355">
    <property type="term" value="P:regulation of DNA-templated transcription"/>
    <property type="evidence" value="ECO:0007669"/>
    <property type="project" value="InterPro"/>
</dbReference>
<dbReference type="InterPro" id="IPR001789">
    <property type="entry name" value="Sig_transdc_resp-reg_receiver"/>
</dbReference>
<keyword evidence="8" id="KW-1185">Reference proteome</keyword>
<reference evidence="7 8" key="1">
    <citation type="submission" date="2018-05" db="EMBL/GenBank/DDBJ databases">
        <title>Complete genome sequence of Arcticibacterium luteifluviistationis SM1504T, a cytophagaceae bacterium isolated from Arctic surface seawater.</title>
        <authorList>
            <person name="Li Y."/>
            <person name="Qin Q.-L."/>
        </authorList>
    </citation>
    <scope>NUCLEOTIDE SEQUENCE [LARGE SCALE GENOMIC DNA]</scope>
    <source>
        <strain evidence="7 8">SM1504</strain>
    </source>
</reference>
<proteinExistence type="predicted"/>
<dbReference type="Proteomes" id="UP000249873">
    <property type="component" value="Chromosome"/>
</dbReference>
<dbReference type="KEGG" id="als:DJ013_15655"/>
<keyword evidence="3" id="KW-0804">Transcription</keyword>
<evidence type="ECO:0000259" key="6">
    <source>
        <dbReference type="PROSITE" id="PS50110"/>
    </source>
</evidence>
<dbReference type="InterPro" id="IPR000792">
    <property type="entry name" value="Tscrpt_reg_LuxR_C"/>
</dbReference>
<accession>A0A2Z4GE08</accession>
<dbReference type="Gene3D" id="1.10.10.10">
    <property type="entry name" value="Winged helix-like DNA-binding domain superfamily/Winged helix DNA-binding domain"/>
    <property type="match status" value="1"/>
</dbReference>
<dbReference type="SUPFAM" id="SSF52172">
    <property type="entry name" value="CheY-like"/>
    <property type="match status" value="1"/>
</dbReference>
<dbReference type="Pfam" id="PF00072">
    <property type="entry name" value="Response_reg"/>
    <property type="match status" value="1"/>
</dbReference>
<protein>
    <recommendedName>
        <fullName evidence="9">DNA-binding response regulator</fullName>
    </recommendedName>
</protein>
<evidence type="ECO:0000313" key="7">
    <source>
        <dbReference type="EMBL" id="AWV99522.1"/>
    </source>
</evidence>
<comment type="caution">
    <text evidence="4">Lacks conserved residue(s) required for the propagation of feature annotation.</text>
</comment>
<organism evidence="7 8">
    <name type="scientific">Arcticibacterium luteifluviistationis</name>
    <dbReference type="NCBI Taxonomy" id="1784714"/>
    <lineage>
        <taxon>Bacteria</taxon>
        <taxon>Pseudomonadati</taxon>
        <taxon>Bacteroidota</taxon>
        <taxon>Cytophagia</taxon>
        <taxon>Cytophagales</taxon>
        <taxon>Leadbetterellaceae</taxon>
        <taxon>Arcticibacterium</taxon>
    </lineage>
</organism>
<evidence type="ECO:0000256" key="3">
    <source>
        <dbReference type="ARBA" id="ARBA00023163"/>
    </source>
</evidence>
<feature type="domain" description="HTH luxR-type" evidence="5">
    <location>
        <begin position="148"/>
        <end position="213"/>
    </location>
</feature>
<keyword evidence="1" id="KW-0805">Transcription regulation</keyword>
<evidence type="ECO:0008006" key="9">
    <source>
        <dbReference type="Google" id="ProtNLM"/>
    </source>
</evidence>
<dbReference type="RefSeq" id="WP_111372890.1">
    <property type="nucleotide sequence ID" value="NZ_CP029480.1"/>
</dbReference>
<dbReference type="OrthoDB" id="9797341at2"/>
<dbReference type="PROSITE" id="PS50110">
    <property type="entry name" value="RESPONSE_REGULATORY"/>
    <property type="match status" value="1"/>
</dbReference>
<dbReference type="SUPFAM" id="SSF46894">
    <property type="entry name" value="C-terminal effector domain of the bipartite response regulators"/>
    <property type="match status" value="1"/>
</dbReference>